<dbReference type="GO" id="GO:0000287">
    <property type="term" value="F:magnesium ion binding"/>
    <property type="evidence" value="ECO:0007669"/>
    <property type="project" value="UniProtKB-ARBA"/>
</dbReference>
<dbReference type="SUPFAM" id="SSF51604">
    <property type="entry name" value="Enolase C-terminal domain-like"/>
    <property type="match status" value="1"/>
</dbReference>
<proteinExistence type="inferred from homology"/>
<name>A0A967AUY2_9FLAO</name>
<dbReference type="SFLD" id="SFLDG00180">
    <property type="entry name" value="muconate_cycloisomerase"/>
    <property type="match status" value="1"/>
</dbReference>
<dbReference type="InterPro" id="IPR013341">
    <property type="entry name" value="Mandelate_racemase_N_dom"/>
</dbReference>
<dbReference type="InterPro" id="IPR036849">
    <property type="entry name" value="Enolase-like_C_sf"/>
</dbReference>
<dbReference type="RefSeq" id="WP_152574006.1">
    <property type="nucleotide sequence ID" value="NZ_VIKU02000002.1"/>
</dbReference>
<protein>
    <recommendedName>
        <fullName evidence="7">Dipeptide epimerase</fullName>
        <ecNumber evidence="7">5.1.1.-</ecNumber>
    </recommendedName>
</protein>
<dbReference type="EC" id="5.1.1.-" evidence="7"/>
<dbReference type="Gene3D" id="3.20.20.120">
    <property type="entry name" value="Enolase-like C-terminal domain"/>
    <property type="match status" value="1"/>
</dbReference>
<dbReference type="PANTHER" id="PTHR48080:SF3">
    <property type="entry name" value="ENOLASE SUPERFAMILY MEMBER DDB_G0284701"/>
    <property type="match status" value="1"/>
</dbReference>
<dbReference type="SFLD" id="SFLDS00001">
    <property type="entry name" value="Enolase"/>
    <property type="match status" value="1"/>
</dbReference>
<gene>
    <name evidence="9" type="ORF">FK220_009135</name>
</gene>
<dbReference type="EMBL" id="VIKU02000002">
    <property type="protein sequence ID" value="NHF59503.1"/>
    <property type="molecule type" value="Genomic_DNA"/>
</dbReference>
<keyword evidence="3 6" id="KW-0460">Magnesium</keyword>
<feature type="domain" description="Mandelate racemase/muconate lactonizing enzyme C-terminal" evidence="8">
    <location>
        <begin position="135"/>
        <end position="224"/>
    </location>
</feature>
<keyword evidence="10" id="KW-1185">Reference proteome</keyword>
<evidence type="ECO:0000256" key="4">
    <source>
        <dbReference type="ARBA" id="ARBA00023235"/>
    </source>
</evidence>
<comment type="cofactor">
    <cofactor evidence="6 7">
        <name>Mg(2+)</name>
        <dbReference type="ChEBI" id="CHEBI:18420"/>
    </cofactor>
    <text evidence="6 7">Binds 1 Mg(2+) ion per subunit.</text>
</comment>
<dbReference type="InterPro" id="IPR029017">
    <property type="entry name" value="Enolase-like_N"/>
</dbReference>
<comment type="caution">
    <text evidence="9">The sequence shown here is derived from an EMBL/GenBank/DDBJ whole genome shotgun (WGS) entry which is preliminary data.</text>
</comment>
<evidence type="ECO:0000256" key="6">
    <source>
        <dbReference type="PIRSR" id="PIRSR634603-3"/>
    </source>
</evidence>
<dbReference type="InterPro" id="IPR029065">
    <property type="entry name" value="Enolase_C-like"/>
</dbReference>
<reference evidence="9" key="1">
    <citation type="submission" date="2019-07" db="EMBL/GenBank/DDBJ databases">
        <authorList>
            <person name="De-Chao Zhang Q."/>
        </authorList>
    </citation>
    <scope>NUCLEOTIDE SEQUENCE</scope>
    <source>
        <strain evidence="9">TP-CH-4</strain>
    </source>
</reference>
<feature type="binding site" evidence="6">
    <location>
        <position position="177"/>
    </location>
    <ligand>
        <name>Mg(2+)</name>
        <dbReference type="ChEBI" id="CHEBI:18420"/>
    </ligand>
</feature>
<organism evidence="9 10">
    <name type="scientific">Pelagihabitans pacificus</name>
    <dbReference type="NCBI Taxonomy" id="2696054"/>
    <lineage>
        <taxon>Bacteria</taxon>
        <taxon>Pseudomonadati</taxon>
        <taxon>Bacteroidota</taxon>
        <taxon>Flavobacteriia</taxon>
        <taxon>Flavobacteriales</taxon>
        <taxon>Flavobacteriaceae</taxon>
        <taxon>Pelagihabitans</taxon>
    </lineage>
</organism>
<keyword evidence="2 6" id="KW-0479">Metal-binding</keyword>
<comment type="similarity">
    <text evidence="1 7">Belongs to the mandelate racemase/muconate lactonizing enzyme family.</text>
</comment>
<feature type="binding site" evidence="6">
    <location>
        <position position="203"/>
    </location>
    <ligand>
        <name>Mg(2+)</name>
        <dbReference type="ChEBI" id="CHEBI:18420"/>
    </ligand>
</feature>
<feature type="binding site" evidence="6">
    <location>
        <position position="228"/>
    </location>
    <ligand>
        <name>Mg(2+)</name>
        <dbReference type="ChEBI" id="CHEBI:18420"/>
    </ligand>
</feature>
<evidence type="ECO:0000259" key="8">
    <source>
        <dbReference type="SMART" id="SM00922"/>
    </source>
</evidence>
<dbReference type="CDD" id="cd03319">
    <property type="entry name" value="L-Ala-DL-Glu_epimerase"/>
    <property type="match status" value="1"/>
</dbReference>
<evidence type="ECO:0000256" key="7">
    <source>
        <dbReference type="RuleBase" id="RU366006"/>
    </source>
</evidence>
<sequence>MRVLLKKYVLPLKHTFSISRESHDFQDTLIVGLSLDGRTGYGESTSNTYYNSTVESMMAEIKAIRDELEAFEFTTPEVFHSFLVSKGLTNFTICALDLAAHDLYGKLLGKPLYELWGTNLDYYPITNYTIGIDTIEKMVAKMKETPWPIYKIKLGTNNDVSIVRSLREHTDAVFRIDANGAWSAHETIRNAPILKDLGVEFLEQPLKADDWEGMERVAHHCVLPVIADESCIVEGDVENCGLHFNGINIKLVKCGGLTPALRMIKKARELGLKVMVGCMTESTVGISAIAQLLPQLDYVDMDGPLLLKEDIADGIQIVENGKLVFPTAGGSGITLRQW</sequence>
<evidence type="ECO:0000313" key="10">
    <source>
        <dbReference type="Proteomes" id="UP000707206"/>
    </source>
</evidence>
<keyword evidence="4 7" id="KW-0413">Isomerase</keyword>
<evidence type="ECO:0000256" key="3">
    <source>
        <dbReference type="ARBA" id="ARBA00022842"/>
    </source>
</evidence>
<dbReference type="Pfam" id="PF02746">
    <property type="entry name" value="MR_MLE_N"/>
    <property type="match status" value="1"/>
</dbReference>
<evidence type="ECO:0000313" key="9">
    <source>
        <dbReference type="EMBL" id="NHF59503.1"/>
    </source>
</evidence>
<dbReference type="InterPro" id="IPR034593">
    <property type="entry name" value="DgoD-like"/>
</dbReference>
<evidence type="ECO:0000256" key="5">
    <source>
        <dbReference type="PIRSR" id="PIRSR634603-1"/>
    </source>
</evidence>
<accession>A0A967AUY2</accession>
<feature type="active site" description="Proton acceptor; specific for (R)-substrate epimerization" evidence="5">
    <location>
        <position position="153"/>
    </location>
</feature>
<feature type="active site" description="Proton acceptor; specific for (S)-substrate epimerization" evidence="5">
    <location>
        <position position="250"/>
    </location>
</feature>
<dbReference type="InterPro" id="IPR034603">
    <property type="entry name" value="Dipeptide_epimerase"/>
</dbReference>
<dbReference type="Gene3D" id="3.30.390.10">
    <property type="entry name" value="Enolase-like, N-terminal domain"/>
    <property type="match status" value="1"/>
</dbReference>
<evidence type="ECO:0000256" key="2">
    <source>
        <dbReference type="ARBA" id="ARBA00022723"/>
    </source>
</evidence>
<dbReference type="AlphaFoldDB" id="A0A967AUY2"/>
<dbReference type="PANTHER" id="PTHR48080">
    <property type="entry name" value="D-GALACTONATE DEHYDRATASE-RELATED"/>
    <property type="match status" value="1"/>
</dbReference>
<dbReference type="SUPFAM" id="SSF54826">
    <property type="entry name" value="Enolase N-terminal domain-like"/>
    <property type="match status" value="1"/>
</dbReference>
<dbReference type="Pfam" id="PF13378">
    <property type="entry name" value="MR_MLE_C"/>
    <property type="match status" value="1"/>
</dbReference>
<dbReference type="Proteomes" id="UP000707206">
    <property type="component" value="Unassembled WGS sequence"/>
</dbReference>
<dbReference type="InterPro" id="IPR013342">
    <property type="entry name" value="Mandelate_racemase_C"/>
</dbReference>
<dbReference type="GO" id="GO:0016855">
    <property type="term" value="F:racemase and epimerase activity, acting on amino acids and derivatives"/>
    <property type="evidence" value="ECO:0007669"/>
    <property type="project" value="UniProtKB-UniRule"/>
</dbReference>
<evidence type="ECO:0000256" key="1">
    <source>
        <dbReference type="ARBA" id="ARBA00008031"/>
    </source>
</evidence>
<dbReference type="SMART" id="SM00922">
    <property type="entry name" value="MR_MLE"/>
    <property type="match status" value="1"/>
</dbReference>
<reference evidence="9" key="2">
    <citation type="submission" date="2020-03" db="EMBL/GenBank/DDBJ databases">
        <title>Flavobacteriaceae bacterium strain TP-CH-4, a member of the family Flavobacteriaceae isolated from a deep-sea seamount.</title>
        <authorList>
            <person name="Zhang D.-C."/>
        </authorList>
    </citation>
    <scope>NUCLEOTIDE SEQUENCE</scope>
    <source>
        <strain evidence="9">TP-CH-4</strain>
    </source>
</reference>